<dbReference type="Gene3D" id="2.60.40.150">
    <property type="entry name" value="C2 domain"/>
    <property type="match status" value="1"/>
</dbReference>
<dbReference type="Pfam" id="PF00168">
    <property type="entry name" value="C2"/>
    <property type="match status" value="1"/>
</dbReference>
<dbReference type="SMART" id="SM00239">
    <property type="entry name" value="C2"/>
    <property type="match status" value="1"/>
</dbReference>
<proteinExistence type="predicted"/>
<dbReference type="EMBL" id="CCYD01000524">
    <property type="protein sequence ID" value="CEG41029.1"/>
    <property type="molecule type" value="Genomic_DNA"/>
</dbReference>
<name>A0A0P1AJB4_PLAHL</name>
<dbReference type="AlphaFoldDB" id="A0A0P1AJB4"/>
<dbReference type="OrthoDB" id="158334at2759"/>
<dbReference type="SUPFAM" id="SSF49562">
    <property type="entry name" value="C2 domain (Calcium/lipid-binding domain, CaLB)"/>
    <property type="match status" value="1"/>
</dbReference>
<dbReference type="GeneID" id="36406253"/>
<keyword evidence="1" id="KW-0175">Coiled coil</keyword>
<dbReference type="PROSITE" id="PS50004">
    <property type="entry name" value="C2"/>
    <property type="match status" value="1"/>
</dbReference>
<dbReference type="InterPro" id="IPR000008">
    <property type="entry name" value="C2_dom"/>
</dbReference>
<organism evidence="3 4">
    <name type="scientific">Plasmopara halstedii</name>
    <name type="common">Downy mildew of sunflower</name>
    <dbReference type="NCBI Taxonomy" id="4781"/>
    <lineage>
        <taxon>Eukaryota</taxon>
        <taxon>Sar</taxon>
        <taxon>Stramenopiles</taxon>
        <taxon>Oomycota</taxon>
        <taxon>Peronosporomycetes</taxon>
        <taxon>Peronosporales</taxon>
        <taxon>Peronosporaceae</taxon>
        <taxon>Plasmopara</taxon>
    </lineage>
</organism>
<evidence type="ECO:0000259" key="2">
    <source>
        <dbReference type="PROSITE" id="PS50004"/>
    </source>
</evidence>
<evidence type="ECO:0000313" key="3">
    <source>
        <dbReference type="EMBL" id="CEG41029.1"/>
    </source>
</evidence>
<feature type="coiled-coil region" evidence="1">
    <location>
        <begin position="187"/>
        <end position="214"/>
    </location>
</feature>
<reference evidence="4" key="1">
    <citation type="submission" date="2014-09" db="EMBL/GenBank/DDBJ databases">
        <authorList>
            <person name="Sharma Rahul"/>
            <person name="Thines Marco"/>
        </authorList>
    </citation>
    <scope>NUCLEOTIDE SEQUENCE [LARGE SCALE GENOMIC DNA]</scope>
</reference>
<keyword evidence="4" id="KW-1185">Reference proteome</keyword>
<dbReference type="Proteomes" id="UP000054928">
    <property type="component" value="Unassembled WGS sequence"/>
</dbReference>
<sequence length="378" mass="44088">MASPLHLSLPRYKLVLRVYSAKDIQHSSSQGAYCKLYLGSSIMIEGSRTCKTSLDVSSVDQDEKTWHFQVRRTCTQHQQSIDFETIWDETFEVLIHPNMDLKTQILSFRVKSQHLLYCPVIGTCAVSLKNFVPGKWLQQWYPLQKGKKSAGRLRVMLLVTEIDRKIDKLVARRRQPNEDVVAARNALYEADKAIERLLEKHLQLENERQERRRAKLSCGPLELQKDSFTIDRNVEDSVTPLQPSFEILETFETQPLHVEQLPTHLVKYEQQLDKKLRQVQKETVRLYEFQLQLKQYLPDFKIDNETVESKEDLETLPFETFDSSALSNLEHFHCRARSNEIYFLNCKQEKQSKGMENSSVREKLTDCQSEKHVTAVVA</sequence>
<dbReference type="CDD" id="cd00030">
    <property type="entry name" value="C2"/>
    <property type="match status" value="1"/>
</dbReference>
<dbReference type="InterPro" id="IPR035892">
    <property type="entry name" value="C2_domain_sf"/>
</dbReference>
<protein>
    <submittedName>
        <fullName evidence="3">C2 domain</fullName>
    </submittedName>
</protein>
<evidence type="ECO:0000313" key="4">
    <source>
        <dbReference type="Proteomes" id="UP000054928"/>
    </source>
</evidence>
<accession>A0A0P1AJB4</accession>
<evidence type="ECO:0000256" key="1">
    <source>
        <dbReference type="SAM" id="Coils"/>
    </source>
</evidence>
<feature type="domain" description="C2" evidence="2">
    <location>
        <begin position="1"/>
        <end position="141"/>
    </location>
</feature>
<dbReference type="RefSeq" id="XP_024577398.1">
    <property type="nucleotide sequence ID" value="XM_024726753.1"/>
</dbReference>